<dbReference type="Gene3D" id="3.90.1170.50">
    <property type="entry name" value="Aldehyde oxidase/xanthine dehydrogenase, a/b hammerhead"/>
    <property type="match status" value="1"/>
</dbReference>
<dbReference type="SMART" id="SM01008">
    <property type="entry name" value="Ald_Xan_dh_C"/>
    <property type="match status" value="1"/>
</dbReference>
<reference evidence="5 6" key="1">
    <citation type="submission" date="2021-03" db="EMBL/GenBank/DDBJ databases">
        <authorList>
            <person name="Peeters C."/>
        </authorList>
    </citation>
    <scope>NUCLEOTIDE SEQUENCE [LARGE SCALE GENOMIC DNA]</scope>
    <source>
        <strain evidence="5 6">LMG 26411</strain>
    </source>
</reference>
<dbReference type="InterPro" id="IPR037165">
    <property type="entry name" value="AldOxase/xan_DH_Mopterin-bd_sf"/>
</dbReference>
<protein>
    <submittedName>
        <fullName evidence="5">Caffeine dehydrogenase subunit alpha</fullName>
        <ecNumber evidence="5">1.17.5.2</ecNumber>
    </submittedName>
</protein>
<dbReference type="Pfam" id="PF01315">
    <property type="entry name" value="Ald_Xan_dh_C"/>
    <property type="match status" value="1"/>
</dbReference>
<dbReference type="Gene3D" id="3.30.365.10">
    <property type="entry name" value="Aldehyde oxidase/xanthine dehydrogenase, molybdopterin binding domain"/>
    <property type="match status" value="4"/>
</dbReference>
<dbReference type="GO" id="GO:0034875">
    <property type="term" value="F:caffeine oxidase activity"/>
    <property type="evidence" value="ECO:0007669"/>
    <property type="project" value="UniProtKB-EC"/>
</dbReference>
<dbReference type="InterPro" id="IPR036856">
    <property type="entry name" value="Ald_Oxase/Xan_DH_a/b_sf"/>
</dbReference>
<evidence type="ECO:0000313" key="6">
    <source>
        <dbReference type="Proteomes" id="UP000672657"/>
    </source>
</evidence>
<evidence type="ECO:0000256" key="1">
    <source>
        <dbReference type="ARBA" id="ARBA00022505"/>
    </source>
</evidence>
<dbReference type="SUPFAM" id="SSF56003">
    <property type="entry name" value="Molybdenum cofactor-binding domain"/>
    <property type="match status" value="1"/>
</dbReference>
<dbReference type="InterPro" id="IPR016208">
    <property type="entry name" value="Ald_Oxase/xanthine_DH-like"/>
</dbReference>
<keyword evidence="6" id="KW-1185">Reference proteome</keyword>
<feature type="compositionally biased region" description="Basic and acidic residues" evidence="3">
    <location>
        <begin position="1"/>
        <end position="10"/>
    </location>
</feature>
<evidence type="ECO:0000313" key="5">
    <source>
        <dbReference type="EMBL" id="CAG2153343.1"/>
    </source>
</evidence>
<name>A0ABM8TLE0_9BURK</name>
<evidence type="ECO:0000259" key="4">
    <source>
        <dbReference type="SMART" id="SM01008"/>
    </source>
</evidence>
<dbReference type="PANTHER" id="PTHR11908">
    <property type="entry name" value="XANTHINE DEHYDROGENASE"/>
    <property type="match status" value="1"/>
</dbReference>
<proteinExistence type="predicted"/>
<sequence>MSNRGSRLDQSDAPDVDVDAQVGRKLVGQPVRRVEDARLLTGLGRYVDDRPAGHALHMAIVRSDQPHARVVDVRADAARAMPGVFGVYTWSDIAGLIKPAIATSRMSGYQPTPIHALANGVVHFVGEPVVAILARSRYEAEDAMDGVEVIYEALPIATDAETAAQPEAPILHEGFESNVLVERAFVRGEVDKAFADAPLVVSGKFRFHRKTSAAMEPRCYMAEVDSGRDSLTLYTSSQVPGIVRDAIADLLDMPGNRLTVIAPDVGGGFGGKTSLYQEEMLVCTLARKVGRTVKWTGDRLEDLLSTSQAFDERVEGELALSADGEVLGLRANVIGDVGAYSIYPWTAGIEPVQVISFLPGPYRVPCYHGHVRGVATPKSPTGPYRGVGRPTSTFAMERLMDMAAKRLGMDPTELRRRNLVQPDQFPYKTAVGIVWDQSAFTEGLEAAKERFEYSKARLEQAEARAEGRWVGIGVACYAELSGIGSRISASPGMPINTGTDTCVIQLDSTGAITASFGCASHGQGHETTLAQVLADELGARLEDLRVVTGNSAAVPHSTGSFASRTAVISSGAGMLAARELRQRMLRVTGYLLNVTADELEIVDSVIRVRLGDGKLTFPELARALYSQMGRVPPEVREEMCVSRAYDPVVGTTSSATHIVQVEVDPQTYAVHIQRYVIAEDCGRIINPLIVTGQTRGALAQGVGAALLEEVVYDSDGQLLTASFVDYLLPSAPEVPELEMVHLNTEAPNTLGGFRGMGEGGTIGSPAAIANAIADALSPLGIEIVELPATPERLFQLVRQSKLESMEEFGNGIRT</sequence>
<dbReference type="Pfam" id="PF02738">
    <property type="entry name" value="MoCoBD_1"/>
    <property type="match status" value="1"/>
</dbReference>
<comment type="caution">
    <text evidence="5">The sequence shown here is derived from an EMBL/GenBank/DDBJ whole genome shotgun (WGS) entry which is preliminary data.</text>
</comment>
<dbReference type="SUPFAM" id="SSF54665">
    <property type="entry name" value="CO dehydrogenase molybdoprotein N-domain-like"/>
    <property type="match status" value="1"/>
</dbReference>
<keyword evidence="2 5" id="KW-0560">Oxidoreductase</keyword>
<evidence type="ECO:0000256" key="3">
    <source>
        <dbReference type="SAM" id="MobiDB-lite"/>
    </source>
</evidence>
<dbReference type="InterPro" id="IPR008274">
    <property type="entry name" value="AldOxase/xan_DH_MoCoBD1"/>
</dbReference>
<dbReference type="EC" id="1.17.5.2" evidence="5"/>
<dbReference type="EMBL" id="CAJPVI010000028">
    <property type="protein sequence ID" value="CAG2153343.1"/>
    <property type="molecule type" value="Genomic_DNA"/>
</dbReference>
<dbReference type="PANTHER" id="PTHR11908:SF132">
    <property type="entry name" value="ALDEHYDE OXIDASE 1-RELATED"/>
    <property type="match status" value="1"/>
</dbReference>
<organism evidence="5 6">
    <name type="scientific">Cupriavidus numazuensis</name>
    <dbReference type="NCBI Taxonomy" id="221992"/>
    <lineage>
        <taxon>Bacteria</taxon>
        <taxon>Pseudomonadati</taxon>
        <taxon>Pseudomonadota</taxon>
        <taxon>Betaproteobacteria</taxon>
        <taxon>Burkholderiales</taxon>
        <taxon>Burkholderiaceae</taxon>
        <taxon>Cupriavidus</taxon>
    </lineage>
</organism>
<keyword evidence="1" id="KW-0500">Molybdenum</keyword>
<feature type="region of interest" description="Disordered" evidence="3">
    <location>
        <begin position="1"/>
        <end position="21"/>
    </location>
</feature>
<dbReference type="InterPro" id="IPR046867">
    <property type="entry name" value="AldOxase/xan_DH_MoCoBD2"/>
</dbReference>
<evidence type="ECO:0000256" key="2">
    <source>
        <dbReference type="ARBA" id="ARBA00023002"/>
    </source>
</evidence>
<dbReference type="Proteomes" id="UP000672657">
    <property type="component" value="Unassembled WGS sequence"/>
</dbReference>
<feature type="domain" description="Aldehyde oxidase/xanthine dehydrogenase a/b hammerhead" evidence="4">
    <location>
        <begin position="41"/>
        <end position="155"/>
    </location>
</feature>
<gene>
    <name evidence="5" type="primary">cdhA_3</name>
    <name evidence="5" type="ORF">LMG26411_04388</name>
</gene>
<dbReference type="InterPro" id="IPR000674">
    <property type="entry name" value="Ald_Oxase/Xan_DH_a/b"/>
</dbReference>
<dbReference type="Pfam" id="PF20256">
    <property type="entry name" value="MoCoBD_2"/>
    <property type="match status" value="1"/>
</dbReference>
<accession>A0ABM8TLE0</accession>